<name>A0ABQ2Y0J8_9BURK</name>
<evidence type="ECO:0000313" key="11">
    <source>
        <dbReference type="EMBL" id="GGX44904.1"/>
    </source>
</evidence>
<comment type="catalytic activity">
    <reaction evidence="9">
        <text>O-phospho-L-threonine + H(+) = (R)-1-aminopropan-2-yl phosphate + CO2</text>
        <dbReference type="Rhea" id="RHEA:11492"/>
        <dbReference type="ChEBI" id="CHEBI:15378"/>
        <dbReference type="ChEBI" id="CHEBI:16526"/>
        <dbReference type="ChEBI" id="CHEBI:58563"/>
        <dbReference type="ChEBI" id="CHEBI:58675"/>
        <dbReference type="EC" id="4.1.1.81"/>
    </reaction>
</comment>
<dbReference type="CDD" id="cd00609">
    <property type="entry name" value="AAT_like"/>
    <property type="match status" value="1"/>
</dbReference>
<evidence type="ECO:0000256" key="7">
    <source>
        <dbReference type="ARBA" id="ARBA00023239"/>
    </source>
</evidence>
<dbReference type="PANTHER" id="PTHR42885">
    <property type="entry name" value="HISTIDINOL-PHOSPHATE AMINOTRANSFERASE-RELATED"/>
    <property type="match status" value="1"/>
</dbReference>
<evidence type="ECO:0000256" key="2">
    <source>
        <dbReference type="ARBA" id="ARBA00003444"/>
    </source>
</evidence>
<comment type="pathway">
    <text evidence="3">Cofactor biosynthesis; adenosylcobalamin biosynthesis.</text>
</comment>
<evidence type="ECO:0000259" key="10">
    <source>
        <dbReference type="Pfam" id="PF00155"/>
    </source>
</evidence>
<comment type="function">
    <text evidence="2">Decarboxylates L-threonine-O-3-phosphate to yield (R)-1-amino-2-propanol O-2-phosphate, the precursor for the linkage between the nucleotide loop and the corrin ring in cobalamin.</text>
</comment>
<feature type="domain" description="Aminotransferase class I/classII large" evidence="10">
    <location>
        <begin position="49"/>
        <end position="315"/>
    </location>
</feature>
<comment type="cofactor">
    <cofactor evidence="1">
        <name>pyridoxal 5'-phosphate</name>
        <dbReference type="ChEBI" id="CHEBI:597326"/>
    </cofactor>
</comment>
<gene>
    <name evidence="11" type="primary">cobC</name>
    <name evidence="11" type="ORF">GCM10010946_24360</name>
</gene>
<comment type="caution">
    <text evidence="11">The sequence shown here is derived from an EMBL/GenBank/DDBJ whole genome shotgun (WGS) entry which is preliminary data.</text>
</comment>
<evidence type="ECO:0000256" key="1">
    <source>
        <dbReference type="ARBA" id="ARBA00001933"/>
    </source>
</evidence>
<evidence type="ECO:0000256" key="5">
    <source>
        <dbReference type="ARBA" id="ARBA00022573"/>
    </source>
</evidence>
<evidence type="ECO:0000256" key="6">
    <source>
        <dbReference type="ARBA" id="ARBA00022898"/>
    </source>
</evidence>
<protein>
    <recommendedName>
        <fullName evidence="4">threonine-phosphate decarboxylase</fullName>
        <ecNumber evidence="4">4.1.1.81</ecNumber>
    </recommendedName>
    <alternativeName>
        <fullName evidence="8">L-threonine-O-3-phosphate decarboxylase</fullName>
    </alternativeName>
</protein>
<evidence type="ECO:0000313" key="12">
    <source>
        <dbReference type="Proteomes" id="UP000653343"/>
    </source>
</evidence>
<dbReference type="Proteomes" id="UP000653343">
    <property type="component" value="Unassembled WGS sequence"/>
</dbReference>
<dbReference type="InterPro" id="IPR004839">
    <property type="entry name" value="Aminotransferase_I/II_large"/>
</dbReference>
<evidence type="ECO:0000256" key="4">
    <source>
        <dbReference type="ARBA" id="ARBA00012285"/>
    </source>
</evidence>
<dbReference type="PROSITE" id="PS00105">
    <property type="entry name" value="AA_TRANSFER_CLASS_1"/>
    <property type="match status" value="1"/>
</dbReference>
<dbReference type="Gene3D" id="3.90.1150.10">
    <property type="entry name" value="Aspartate Aminotransferase, domain 1"/>
    <property type="match status" value="1"/>
</dbReference>
<dbReference type="RefSeq" id="WP_189357460.1">
    <property type="nucleotide sequence ID" value="NZ_BMYU01000005.1"/>
</dbReference>
<evidence type="ECO:0000256" key="9">
    <source>
        <dbReference type="ARBA" id="ARBA00048531"/>
    </source>
</evidence>
<dbReference type="Pfam" id="PF00155">
    <property type="entry name" value="Aminotran_1_2"/>
    <property type="match status" value="1"/>
</dbReference>
<dbReference type="InterPro" id="IPR015424">
    <property type="entry name" value="PyrdxlP-dep_Trfase"/>
</dbReference>
<keyword evidence="7" id="KW-0456">Lyase</keyword>
<dbReference type="InterPro" id="IPR015421">
    <property type="entry name" value="PyrdxlP-dep_Trfase_major"/>
</dbReference>
<dbReference type="EC" id="4.1.1.81" evidence="4"/>
<proteinExistence type="predicted"/>
<evidence type="ECO:0000256" key="8">
    <source>
        <dbReference type="ARBA" id="ARBA00029996"/>
    </source>
</evidence>
<dbReference type="InterPro" id="IPR005860">
    <property type="entry name" value="CobD"/>
</dbReference>
<keyword evidence="12" id="KW-1185">Reference proteome</keyword>
<dbReference type="InterPro" id="IPR004838">
    <property type="entry name" value="NHTrfase_class1_PyrdxlP-BS"/>
</dbReference>
<dbReference type="Gene3D" id="3.40.640.10">
    <property type="entry name" value="Type I PLP-dependent aspartate aminotransferase-like (Major domain)"/>
    <property type="match status" value="1"/>
</dbReference>
<dbReference type="InterPro" id="IPR015422">
    <property type="entry name" value="PyrdxlP-dep_Trfase_small"/>
</dbReference>
<sequence>MPEHGGNLNDAVARFGRARGDWVDVSTGINPAHYPVPPLPDNVWHRLPEVSKELEQAAAAYYGFPACVAVAGTQAAIQALPRLRVRCRVCVCGPSYAEHAWQWQQAGHEVIRARYAELEQHLPQVDVMVVVNPNNPTGETIAPTTLLAWREQLASRGGWLIVDEAFGDTVPELSIAKHSDLPGLWVLRSVGKFFGLAGLRLGFVGASANLLAQLSAWLGPWAVSGPAQIIARQALSDRAWQQHNRQFLQQQGQRLRNLLTANGWQSQGTELFQWCSHVQLQHQTEALWEHFAQHGIWVRYFDHSAWSAHGLRFGLPATEADWQRLEQACQRWKRRETT</sequence>
<organism evidence="11 12">
    <name type="scientific">Undibacterium squillarum</name>
    <dbReference type="NCBI Taxonomy" id="1131567"/>
    <lineage>
        <taxon>Bacteria</taxon>
        <taxon>Pseudomonadati</taxon>
        <taxon>Pseudomonadota</taxon>
        <taxon>Betaproteobacteria</taxon>
        <taxon>Burkholderiales</taxon>
        <taxon>Oxalobacteraceae</taxon>
        <taxon>Undibacterium</taxon>
    </lineage>
</organism>
<reference evidence="12" key="1">
    <citation type="journal article" date="2019" name="Int. J. Syst. Evol. Microbiol.">
        <title>The Global Catalogue of Microorganisms (GCM) 10K type strain sequencing project: providing services to taxonomists for standard genome sequencing and annotation.</title>
        <authorList>
            <consortium name="The Broad Institute Genomics Platform"/>
            <consortium name="The Broad Institute Genome Sequencing Center for Infectious Disease"/>
            <person name="Wu L."/>
            <person name="Ma J."/>
        </authorList>
    </citation>
    <scope>NUCLEOTIDE SEQUENCE [LARGE SCALE GENOMIC DNA]</scope>
    <source>
        <strain evidence="12">KCTC 23917</strain>
    </source>
</reference>
<dbReference type="EMBL" id="BMYU01000005">
    <property type="protein sequence ID" value="GGX44904.1"/>
    <property type="molecule type" value="Genomic_DNA"/>
</dbReference>
<dbReference type="SUPFAM" id="SSF53383">
    <property type="entry name" value="PLP-dependent transferases"/>
    <property type="match status" value="1"/>
</dbReference>
<accession>A0ABQ2Y0J8</accession>
<evidence type="ECO:0000256" key="3">
    <source>
        <dbReference type="ARBA" id="ARBA00004953"/>
    </source>
</evidence>
<keyword evidence="6" id="KW-0663">Pyridoxal phosphate</keyword>
<keyword evidence="5" id="KW-0169">Cobalamin biosynthesis</keyword>
<dbReference type="PANTHER" id="PTHR42885:SF1">
    <property type="entry name" value="THREONINE-PHOSPHATE DECARBOXYLASE"/>
    <property type="match status" value="1"/>
</dbReference>
<dbReference type="NCBIfam" id="TIGR01140">
    <property type="entry name" value="L_thr_O3P_dcar"/>
    <property type="match status" value="1"/>
</dbReference>